<dbReference type="HOGENOM" id="CLU_2471352_0_0_1"/>
<organism evidence="2 3">
    <name type="scientific">Daphnia pulex</name>
    <name type="common">Water flea</name>
    <dbReference type="NCBI Taxonomy" id="6669"/>
    <lineage>
        <taxon>Eukaryota</taxon>
        <taxon>Metazoa</taxon>
        <taxon>Ecdysozoa</taxon>
        <taxon>Arthropoda</taxon>
        <taxon>Crustacea</taxon>
        <taxon>Branchiopoda</taxon>
        <taxon>Diplostraca</taxon>
        <taxon>Cladocera</taxon>
        <taxon>Anomopoda</taxon>
        <taxon>Daphniidae</taxon>
        <taxon>Daphnia</taxon>
    </lineage>
</organism>
<sequence>MCSKVFLIFVVAAISLIAVLLDLNTVTSKQKQFQWDVKRKDVGSLPQLDRERIHQRAERLAKALTIQTISWERDVFETKALLQLHQHL</sequence>
<keyword evidence="3" id="KW-1185">Reference proteome</keyword>
<dbReference type="OrthoDB" id="3064516at2759"/>
<evidence type="ECO:0000256" key="1">
    <source>
        <dbReference type="SAM" id="Phobius"/>
    </source>
</evidence>
<dbReference type="Proteomes" id="UP000000305">
    <property type="component" value="Unassembled WGS sequence"/>
</dbReference>
<keyword evidence="1" id="KW-0472">Membrane</keyword>
<name>E9HX35_DAPPU</name>
<dbReference type="InParanoid" id="E9HX35"/>
<accession>E9HX35</accession>
<dbReference type="EMBL" id="GL732992">
    <property type="protein sequence ID" value="EFX63698.1"/>
    <property type="molecule type" value="Genomic_DNA"/>
</dbReference>
<reference evidence="2 3" key="1">
    <citation type="journal article" date="2011" name="Science">
        <title>The ecoresponsive genome of Daphnia pulex.</title>
        <authorList>
            <person name="Colbourne J.K."/>
            <person name="Pfrender M.E."/>
            <person name="Gilbert D."/>
            <person name="Thomas W.K."/>
            <person name="Tucker A."/>
            <person name="Oakley T.H."/>
            <person name="Tokishita S."/>
            <person name="Aerts A."/>
            <person name="Arnold G.J."/>
            <person name="Basu M.K."/>
            <person name="Bauer D.J."/>
            <person name="Caceres C.E."/>
            <person name="Carmel L."/>
            <person name="Casola C."/>
            <person name="Choi J.H."/>
            <person name="Detter J.C."/>
            <person name="Dong Q."/>
            <person name="Dusheyko S."/>
            <person name="Eads B.D."/>
            <person name="Frohlich T."/>
            <person name="Geiler-Samerotte K.A."/>
            <person name="Gerlach D."/>
            <person name="Hatcher P."/>
            <person name="Jogdeo S."/>
            <person name="Krijgsveld J."/>
            <person name="Kriventseva E.V."/>
            <person name="Kultz D."/>
            <person name="Laforsch C."/>
            <person name="Lindquist E."/>
            <person name="Lopez J."/>
            <person name="Manak J.R."/>
            <person name="Muller J."/>
            <person name="Pangilinan J."/>
            <person name="Patwardhan R.P."/>
            <person name="Pitluck S."/>
            <person name="Pritham E.J."/>
            <person name="Rechtsteiner A."/>
            <person name="Rho M."/>
            <person name="Rogozin I.B."/>
            <person name="Sakarya O."/>
            <person name="Salamov A."/>
            <person name="Schaack S."/>
            <person name="Shapiro H."/>
            <person name="Shiga Y."/>
            <person name="Skalitzky C."/>
            <person name="Smith Z."/>
            <person name="Souvorov A."/>
            <person name="Sung W."/>
            <person name="Tang Z."/>
            <person name="Tsuchiya D."/>
            <person name="Tu H."/>
            <person name="Vos H."/>
            <person name="Wang M."/>
            <person name="Wolf Y.I."/>
            <person name="Yamagata H."/>
            <person name="Yamada T."/>
            <person name="Ye Y."/>
            <person name="Shaw J.R."/>
            <person name="Andrews J."/>
            <person name="Crease T.J."/>
            <person name="Tang H."/>
            <person name="Lucas S.M."/>
            <person name="Robertson H.M."/>
            <person name="Bork P."/>
            <person name="Koonin E.V."/>
            <person name="Zdobnov E.M."/>
            <person name="Grigoriev I.V."/>
            <person name="Lynch M."/>
            <person name="Boore J.L."/>
        </authorList>
    </citation>
    <scope>NUCLEOTIDE SEQUENCE [LARGE SCALE GENOMIC DNA]</scope>
</reference>
<feature type="transmembrane region" description="Helical" evidence="1">
    <location>
        <begin position="6"/>
        <end position="23"/>
    </location>
</feature>
<keyword evidence="1" id="KW-1133">Transmembrane helix</keyword>
<evidence type="ECO:0000313" key="3">
    <source>
        <dbReference type="Proteomes" id="UP000000305"/>
    </source>
</evidence>
<dbReference type="AlphaFoldDB" id="E9HX35"/>
<dbReference type="KEGG" id="dpx:DAPPUDRAFT_267903"/>
<evidence type="ECO:0000313" key="2">
    <source>
        <dbReference type="EMBL" id="EFX63698.1"/>
    </source>
</evidence>
<proteinExistence type="predicted"/>
<protein>
    <submittedName>
        <fullName evidence="2">Uncharacterized protein</fullName>
    </submittedName>
</protein>
<gene>
    <name evidence="2" type="ORF">DAPPUDRAFT_267903</name>
</gene>
<keyword evidence="1" id="KW-0812">Transmembrane</keyword>